<evidence type="ECO:0000313" key="1">
    <source>
        <dbReference type="EMBL" id="GAF04318.1"/>
    </source>
</evidence>
<proteinExistence type="predicted"/>
<dbReference type="PROSITE" id="PS51257">
    <property type="entry name" value="PROKAR_LIPOPROTEIN"/>
    <property type="match status" value="1"/>
</dbReference>
<comment type="caution">
    <text evidence="1">The sequence shown here is derived from an EMBL/GenBank/DDBJ whole genome shotgun (WGS) entry which is preliminary data.</text>
</comment>
<dbReference type="RefSeq" id="WP_027470579.1">
    <property type="nucleotide sequence ID" value="NZ_BAMD01000042.1"/>
</dbReference>
<reference evidence="1 2" key="1">
    <citation type="journal article" date="2014" name="Genome Announc.">
        <title>Draft Genome Sequence of Cytophaga fermentans JCM 21142T, a Facultative Anaerobe Isolated from Marine Mud.</title>
        <authorList>
            <person name="Starns D."/>
            <person name="Oshima K."/>
            <person name="Suda W."/>
            <person name="Iino T."/>
            <person name="Yuki M."/>
            <person name="Inoue J."/>
            <person name="Kitamura K."/>
            <person name="Iida T."/>
            <person name="Darby A."/>
            <person name="Hattori M."/>
            <person name="Ohkuma M."/>
        </authorList>
    </citation>
    <scope>NUCLEOTIDE SEQUENCE [LARGE SCALE GENOMIC DNA]</scope>
    <source>
        <strain evidence="1 2">JCM 21142</strain>
    </source>
</reference>
<evidence type="ECO:0000313" key="2">
    <source>
        <dbReference type="Proteomes" id="UP000019402"/>
    </source>
</evidence>
<keyword evidence="2" id="KW-1185">Reference proteome</keyword>
<dbReference type="eggNOG" id="COG3391">
    <property type="taxonomic scope" value="Bacteria"/>
</dbReference>
<dbReference type="AlphaFoldDB" id="W7Y9W0"/>
<dbReference type="SUPFAM" id="SSF75011">
    <property type="entry name" value="3-carboxy-cis,cis-mucoante lactonizing enzyme"/>
    <property type="match status" value="1"/>
</dbReference>
<protein>
    <submittedName>
        <fullName evidence="1">Uncharacterized protein</fullName>
    </submittedName>
</protein>
<gene>
    <name evidence="1" type="ORF">JCM21142_73019</name>
</gene>
<name>W7Y9W0_9BACT</name>
<dbReference type="Gene3D" id="2.130.10.10">
    <property type="entry name" value="YVTN repeat-like/Quinoprotein amine dehydrogenase"/>
    <property type="match status" value="1"/>
</dbReference>
<dbReference type="OrthoDB" id="9773938at2"/>
<accession>W7Y9W0</accession>
<organism evidence="1 2">
    <name type="scientific">Saccharicrinis fermentans DSM 9555 = JCM 21142</name>
    <dbReference type="NCBI Taxonomy" id="869213"/>
    <lineage>
        <taxon>Bacteria</taxon>
        <taxon>Pseudomonadati</taxon>
        <taxon>Bacteroidota</taxon>
        <taxon>Bacteroidia</taxon>
        <taxon>Marinilabiliales</taxon>
        <taxon>Marinilabiliaceae</taxon>
        <taxon>Saccharicrinis</taxon>
    </lineage>
</organism>
<dbReference type="Proteomes" id="UP000019402">
    <property type="component" value="Unassembled WGS sequence"/>
</dbReference>
<sequence length="363" mass="40343">MKKLFLLIAIIPFLFSSCEEDNETNKNTETSSFYIVNYGNYGGTKGSLSSFNLADSTINNYVYESINGVAMTGNPQYVYNYDGNIYVMGNNKDEVYYFDNVFLEQTENGVSTDIVKPRYCVGNGDYLYISCWGGDIWEDTSLSYIAKYNLKEKIVEKKIALAGGPEGLEIANGKLYCALNYEQKVAIMDLNTETFSYIDLPAATSYFLKDNSNNLYVSMISTFTHPSTETGMGYINTQTDELETTYTLSGISTGYSSIMAANSDFSKIYIIASSWIQDTNDEWIQVGGLQTFDVASQTYEAEPFVSNVNGLNGVAVNPETDDVFCMISESTSTSGKLQMYNKDKTLIKTLTTGIAPAWALFIQ</sequence>
<dbReference type="EMBL" id="BAMD01000042">
    <property type="protein sequence ID" value="GAF04318.1"/>
    <property type="molecule type" value="Genomic_DNA"/>
</dbReference>
<dbReference type="STRING" id="869213.GCA_000517085_00567"/>
<dbReference type="InterPro" id="IPR015943">
    <property type="entry name" value="WD40/YVTN_repeat-like_dom_sf"/>
</dbReference>